<comment type="caution">
    <text evidence="1">The sequence shown here is derived from an EMBL/GenBank/DDBJ whole genome shotgun (WGS) entry which is preliminary data.</text>
</comment>
<proteinExistence type="predicted"/>
<evidence type="ECO:0000313" key="1">
    <source>
        <dbReference type="EMBL" id="CAI9573444.1"/>
    </source>
</evidence>
<organism evidence="1 2">
    <name type="scientific">Staurois parvus</name>
    <dbReference type="NCBI Taxonomy" id="386267"/>
    <lineage>
        <taxon>Eukaryota</taxon>
        <taxon>Metazoa</taxon>
        <taxon>Chordata</taxon>
        <taxon>Craniata</taxon>
        <taxon>Vertebrata</taxon>
        <taxon>Euteleostomi</taxon>
        <taxon>Amphibia</taxon>
        <taxon>Batrachia</taxon>
        <taxon>Anura</taxon>
        <taxon>Neobatrachia</taxon>
        <taxon>Ranoidea</taxon>
        <taxon>Ranidae</taxon>
        <taxon>Staurois</taxon>
    </lineage>
</organism>
<name>A0ABN9DLN2_9NEOB</name>
<feature type="non-terminal residue" evidence="1">
    <location>
        <position position="115"/>
    </location>
</feature>
<evidence type="ECO:0000313" key="2">
    <source>
        <dbReference type="Proteomes" id="UP001162483"/>
    </source>
</evidence>
<dbReference type="EMBL" id="CATNWA010014567">
    <property type="protein sequence ID" value="CAI9573444.1"/>
    <property type="molecule type" value="Genomic_DNA"/>
</dbReference>
<accession>A0ABN9DLN2</accession>
<sequence length="115" mass="13124">MQTASMNICERMGRSQELSELKRATVIGCHLCNKAICEISLLLNIPRSTVSGDITKGKQLGTMAEWARCHWTLEQWSCILWSDQSCFSVWQSDGRVWVWWLSGEQYLPDCIVPSV</sequence>
<keyword evidence="2" id="KW-1185">Reference proteome</keyword>
<evidence type="ECO:0008006" key="3">
    <source>
        <dbReference type="Google" id="ProtNLM"/>
    </source>
</evidence>
<protein>
    <recommendedName>
        <fullName evidence="3">HTH psq-type domain-containing protein</fullName>
    </recommendedName>
</protein>
<reference evidence="1" key="1">
    <citation type="submission" date="2023-05" db="EMBL/GenBank/DDBJ databases">
        <authorList>
            <person name="Stuckert A."/>
        </authorList>
    </citation>
    <scope>NUCLEOTIDE SEQUENCE</scope>
</reference>
<gene>
    <name evidence="1" type="ORF">SPARVUS_LOCUS7700462</name>
</gene>
<dbReference type="InterPro" id="IPR036388">
    <property type="entry name" value="WH-like_DNA-bd_sf"/>
</dbReference>
<dbReference type="Gene3D" id="1.10.10.10">
    <property type="entry name" value="Winged helix-like DNA-binding domain superfamily/Winged helix DNA-binding domain"/>
    <property type="match status" value="1"/>
</dbReference>
<dbReference type="Proteomes" id="UP001162483">
    <property type="component" value="Unassembled WGS sequence"/>
</dbReference>